<dbReference type="Proteomes" id="UP000683310">
    <property type="component" value="Chromosome"/>
</dbReference>
<proteinExistence type="predicted"/>
<protein>
    <submittedName>
        <fullName evidence="1">Uncharacterized protein</fullName>
    </submittedName>
</protein>
<sequence>MTAITSGHYRAETSITRVGATLRRVAAIFAAAGRAVPLHREHSWEFAGSTNVIDRDRARTALELQALSAYREQN</sequence>
<evidence type="ECO:0000313" key="2">
    <source>
        <dbReference type="Proteomes" id="UP000683310"/>
    </source>
</evidence>
<name>A0ABX8CWM1_9NOCA</name>
<reference evidence="1 2" key="1">
    <citation type="submission" date="2021-04" db="EMBL/GenBank/DDBJ databases">
        <title>Nocardia tengchongensis.</title>
        <authorList>
            <person name="Zhuang k."/>
            <person name="Ran Y."/>
            <person name="Li W."/>
        </authorList>
    </citation>
    <scope>NUCLEOTIDE SEQUENCE [LARGE SCALE GENOMIC DNA]</scope>
    <source>
        <strain evidence="1 2">CFH S0057</strain>
    </source>
</reference>
<accession>A0ABX8CWM1</accession>
<evidence type="ECO:0000313" key="1">
    <source>
        <dbReference type="EMBL" id="QVI24311.1"/>
    </source>
</evidence>
<organism evidence="1 2">
    <name type="scientific">Nocardia tengchongensis</name>
    <dbReference type="NCBI Taxonomy" id="2055889"/>
    <lineage>
        <taxon>Bacteria</taxon>
        <taxon>Bacillati</taxon>
        <taxon>Actinomycetota</taxon>
        <taxon>Actinomycetes</taxon>
        <taxon>Mycobacteriales</taxon>
        <taxon>Nocardiaceae</taxon>
        <taxon>Nocardia</taxon>
    </lineage>
</organism>
<keyword evidence="2" id="KW-1185">Reference proteome</keyword>
<dbReference type="EMBL" id="CP074371">
    <property type="protein sequence ID" value="QVI24311.1"/>
    <property type="molecule type" value="Genomic_DNA"/>
</dbReference>
<gene>
    <name evidence="1" type="ORF">KHQ06_17005</name>
</gene>